<organism evidence="3 4">
    <name type="scientific">Macrococcoides caseolyticum</name>
    <dbReference type="NCBI Taxonomy" id="69966"/>
    <lineage>
        <taxon>Bacteria</taxon>
        <taxon>Bacillati</taxon>
        <taxon>Bacillota</taxon>
        <taxon>Bacilli</taxon>
        <taxon>Bacillales</taxon>
        <taxon>Staphylococcaceae</taxon>
        <taxon>Macrococcoides</taxon>
    </lineage>
</organism>
<dbReference type="SUPFAM" id="SSF53756">
    <property type="entry name" value="UDP-Glycosyltransferase/glycogen phosphorylase"/>
    <property type="match status" value="1"/>
</dbReference>
<protein>
    <submittedName>
        <fullName evidence="3">Glycosyl transferase</fullName>
    </submittedName>
</protein>
<dbReference type="InterPro" id="IPR001296">
    <property type="entry name" value="Glyco_trans_1"/>
</dbReference>
<evidence type="ECO:0000259" key="1">
    <source>
        <dbReference type="Pfam" id="PF00534"/>
    </source>
</evidence>
<dbReference type="EMBL" id="PIXC01000009">
    <property type="protein sequence ID" value="PKE26387.1"/>
    <property type="molecule type" value="Genomic_DNA"/>
</dbReference>
<dbReference type="AlphaFoldDB" id="A0A855H3I9"/>
<feature type="domain" description="Glycosyltransferase subfamily 4-like N-terminal" evidence="2">
    <location>
        <begin position="73"/>
        <end position="163"/>
    </location>
</feature>
<dbReference type="InterPro" id="IPR028098">
    <property type="entry name" value="Glyco_trans_4-like_N"/>
</dbReference>
<accession>A0A855H3I9</accession>
<dbReference type="GO" id="GO:0016757">
    <property type="term" value="F:glycosyltransferase activity"/>
    <property type="evidence" value="ECO:0007669"/>
    <property type="project" value="InterPro"/>
</dbReference>
<evidence type="ECO:0000313" key="4">
    <source>
        <dbReference type="Proteomes" id="UP000233482"/>
    </source>
</evidence>
<feature type="domain" description="Glycosyl transferase family 1" evidence="1">
    <location>
        <begin position="218"/>
        <end position="379"/>
    </location>
</feature>
<evidence type="ECO:0000313" key="3">
    <source>
        <dbReference type="EMBL" id="PKE26387.1"/>
    </source>
</evidence>
<evidence type="ECO:0000259" key="2">
    <source>
        <dbReference type="Pfam" id="PF13477"/>
    </source>
</evidence>
<keyword evidence="3" id="KW-0808">Transferase</keyword>
<name>A0A855H3I9_9STAP</name>
<dbReference type="InterPro" id="IPR050194">
    <property type="entry name" value="Glycosyltransferase_grp1"/>
</dbReference>
<sequence length="406" mass="47852">MNLKLISKGLLQNMKIVHIEDFFYPMAGYQINILPKYLQKIGHENIIISSEYDKTPKSLREFFDETDIDNKDNLYSKETNVKIIRMPIRRFISGRALWKFKKLVKIIEDINPDIVYVHGNDTLIGMQLIAYYRNKKRKIITDSHMLEMASKNKFNKLFRLLYKSFITPIINKNNINVIRVQDTDFIFTNYGISRRLSPFISFGTDVDLFNKSNTFQNDILRKKLGIRNELVYLYTGKINEEKGSKLLFESFQKKFNNKEVTLLVVGKIPSNEYGKNLLNIINNSENQIIVVGTQEYTNLYMYYNLATFAIFPKQCSLSFYDLQSLGIPIIFEENEINNMREKGINLLFEPNSKESLRKIIIETIKLDSRKYLEKSKNAEQWIKSEYDYNNLVRIYEDILKRAIGEK</sequence>
<reference evidence="3 4" key="1">
    <citation type="submission" date="2017-12" db="EMBL/GenBank/DDBJ databases">
        <title>Genomics of Macrococcus caseolyticus.</title>
        <authorList>
            <person name="MacFadyen A.C."/>
            <person name="Paterson G.K."/>
        </authorList>
    </citation>
    <scope>NUCLEOTIDE SEQUENCE [LARGE SCALE GENOMIC DNA]</scope>
    <source>
        <strain evidence="3 4">5788_EF188</strain>
    </source>
</reference>
<dbReference type="Proteomes" id="UP000233482">
    <property type="component" value="Unassembled WGS sequence"/>
</dbReference>
<comment type="caution">
    <text evidence="3">The sequence shown here is derived from an EMBL/GenBank/DDBJ whole genome shotgun (WGS) entry which is preliminary data.</text>
</comment>
<dbReference type="Gene3D" id="3.40.50.2000">
    <property type="entry name" value="Glycogen Phosphorylase B"/>
    <property type="match status" value="2"/>
</dbReference>
<dbReference type="PANTHER" id="PTHR45947:SF3">
    <property type="entry name" value="SULFOQUINOVOSYL TRANSFERASE SQD2"/>
    <property type="match status" value="1"/>
</dbReference>
<proteinExistence type="predicted"/>
<dbReference type="Pfam" id="PF13477">
    <property type="entry name" value="Glyco_trans_4_2"/>
    <property type="match status" value="1"/>
</dbReference>
<dbReference type="PANTHER" id="PTHR45947">
    <property type="entry name" value="SULFOQUINOVOSYL TRANSFERASE SQD2"/>
    <property type="match status" value="1"/>
</dbReference>
<dbReference type="Pfam" id="PF00534">
    <property type="entry name" value="Glycos_transf_1"/>
    <property type="match status" value="1"/>
</dbReference>
<gene>
    <name evidence="3" type="ORF">CW686_05360</name>
</gene>